<gene>
    <name evidence="3" type="ORF">POM88_019508</name>
</gene>
<evidence type="ECO:0000259" key="1">
    <source>
        <dbReference type="Pfam" id="PF05703"/>
    </source>
</evidence>
<reference evidence="3" key="1">
    <citation type="submission" date="2023-02" db="EMBL/GenBank/DDBJ databases">
        <title>Genome of toxic invasive species Heracleum sosnowskyi carries increased number of genes despite the absence of recent whole-genome duplications.</title>
        <authorList>
            <person name="Schelkunov M."/>
            <person name="Shtratnikova V."/>
            <person name="Makarenko M."/>
            <person name="Klepikova A."/>
            <person name="Omelchenko D."/>
            <person name="Novikova G."/>
            <person name="Obukhova E."/>
            <person name="Bogdanov V."/>
            <person name="Penin A."/>
            <person name="Logacheva M."/>
        </authorList>
    </citation>
    <scope>NUCLEOTIDE SEQUENCE</scope>
    <source>
        <strain evidence="3">Hsosn_3</strain>
        <tissue evidence="3">Leaf</tissue>
    </source>
</reference>
<evidence type="ECO:0000313" key="4">
    <source>
        <dbReference type="Proteomes" id="UP001237642"/>
    </source>
</evidence>
<dbReference type="EMBL" id="JAUIZM010000005">
    <property type="protein sequence ID" value="KAK1381773.1"/>
    <property type="molecule type" value="Genomic_DNA"/>
</dbReference>
<protein>
    <submittedName>
        <fullName evidence="3">VAN3-binding protein-like</fullName>
    </submittedName>
</protein>
<feature type="domain" description="Pleckstrin-like plant" evidence="2">
    <location>
        <begin position="261"/>
        <end position="362"/>
    </location>
</feature>
<dbReference type="InterPro" id="IPR040269">
    <property type="entry name" value="VAB"/>
</dbReference>
<comment type="caution">
    <text evidence="3">The sequence shown here is derived from an EMBL/GenBank/DDBJ whole genome shotgun (WGS) entry which is preliminary data.</text>
</comment>
<dbReference type="InterPro" id="IPR008546">
    <property type="entry name" value="VAN3-bd-like_auxin_canal"/>
</dbReference>
<dbReference type="Pfam" id="PF08458">
    <property type="entry name" value="PH_2"/>
    <property type="match status" value="1"/>
</dbReference>
<dbReference type="AlphaFoldDB" id="A0AAD8IAS6"/>
<dbReference type="InterPro" id="IPR013666">
    <property type="entry name" value="PH_pln"/>
</dbReference>
<keyword evidence="4" id="KW-1185">Reference proteome</keyword>
<reference evidence="3" key="2">
    <citation type="submission" date="2023-05" db="EMBL/GenBank/DDBJ databases">
        <authorList>
            <person name="Schelkunov M.I."/>
        </authorList>
    </citation>
    <scope>NUCLEOTIDE SEQUENCE</scope>
    <source>
        <strain evidence="3">Hsosn_3</strain>
        <tissue evidence="3">Leaf</tissue>
    </source>
</reference>
<accession>A0AAD8IAS6</accession>
<proteinExistence type="predicted"/>
<dbReference type="Proteomes" id="UP001237642">
    <property type="component" value="Unassembled WGS sequence"/>
</dbReference>
<name>A0AAD8IAS6_9APIA</name>
<evidence type="ECO:0000259" key="2">
    <source>
        <dbReference type="Pfam" id="PF08458"/>
    </source>
</evidence>
<sequence>MEGDHFMGWNKRSFSWINNAEEEENEELKVAETPKEPLDFLSRSWSLSATEISKALAQKNVHKQFIVNNNNPTLVPETVIAPHMANITNVGNARKPRTIGRWFHKREMRNCTVKKKDKARIKNAHLHSAISVAGVAAALAAVAATKNANESGTKMSMSLASATQLLASYCIEMAQSAGAPHNAVASVVKSSIDIQSPSDLLTLTAAAATALRGEAALKERASKDGNKIAAISPSDRNMTEARVFDALHNESEGRDPPCIGDLLQHTCKGFFRWKHVSIYINKKFEVTMKLKSKHVGGAFSKKNKCVVYGICDETTAWPYRKERENVEAHFGVKTAKGLLEFKCKNKIHKQRWVEGIQNLLCRTISTHEAQQSLSLLNIK</sequence>
<dbReference type="Pfam" id="PF05703">
    <property type="entry name" value="Auxin_canalis"/>
    <property type="match status" value="2"/>
</dbReference>
<evidence type="ECO:0000313" key="3">
    <source>
        <dbReference type="EMBL" id="KAK1381773.1"/>
    </source>
</evidence>
<feature type="domain" description="VAN3-binding protein-like auxin canalisation" evidence="1">
    <location>
        <begin position="32"/>
        <end position="60"/>
    </location>
</feature>
<dbReference type="PANTHER" id="PTHR31351">
    <property type="entry name" value="EXPRESSED PROTEIN"/>
    <property type="match status" value="1"/>
</dbReference>
<dbReference type="PANTHER" id="PTHR31351:SF24">
    <property type="entry name" value="VAN3-BINDING PROTEIN-LIKE"/>
    <property type="match status" value="1"/>
</dbReference>
<dbReference type="GO" id="GO:0010087">
    <property type="term" value="P:phloem or xylem histogenesis"/>
    <property type="evidence" value="ECO:0007669"/>
    <property type="project" value="TreeGrafter"/>
</dbReference>
<organism evidence="3 4">
    <name type="scientific">Heracleum sosnowskyi</name>
    <dbReference type="NCBI Taxonomy" id="360622"/>
    <lineage>
        <taxon>Eukaryota</taxon>
        <taxon>Viridiplantae</taxon>
        <taxon>Streptophyta</taxon>
        <taxon>Embryophyta</taxon>
        <taxon>Tracheophyta</taxon>
        <taxon>Spermatophyta</taxon>
        <taxon>Magnoliopsida</taxon>
        <taxon>eudicotyledons</taxon>
        <taxon>Gunneridae</taxon>
        <taxon>Pentapetalae</taxon>
        <taxon>asterids</taxon>
        <taxon>campanulids</taxon>
        <taxon>Apiales</taxon>
        <taxon>Apiaceae</taxon>
        <taxon>Apioideae</taxon>
        <taxon>apioid superclade</taxon>
        <taxon>Tordylieae</taxon>
        <taxon>Tordyliinae</taxon>
        <taxon>Heracleum</taxon>
    </lineage>
</organism>
<dbReference type="GO" id="GO:0010305">
    <property type="term" value="P:leaf vascular tissue pattern formation"/>
    <property type="evidence" value="ECO:0007669"/>
    <property type="project" value="TreeGrafter"/>
</dbReference>
<dbReference type="GO" id="GO:0009734">
    <property type="term" value="P:auxin-activated signaling pathway"/>
    <property type="evidence" value="ECO:0007669"/>
    <property type="project" value="TreeGrafter"/>
</dbReference>
<feature type="domain" description="VAN3-binding protein-like auxin canalisation" evidence="1">
    <location>
        <begin position="64"/>
        <end position="236"/>
    </location>
</feature>